<protein>
    <submittedName>
        <fullName evidence="1">Uncharacterized protein</fullName>
    </submittedName>
</protein>
<gene>
    <name evidence="1" type="ORF">EV182_008654</name>
</gene>
<comment type="caution">
    <text evidence="1">The sequence shown here is derived from an EMBL/GenBank/DDBJ whole genome shotgun (WGS) entry which is preliminary data.</text>
</comment>
<proteinExistence type="predicted"/>
<organism evidence="1 2">
    <name type="scientific">Spiromyces aspiralis</name>
    <dbReference type="NCBI Taxonomy" id="68401"/>
    <lineage>
        <taxon>Eukaryota</taxon>
        <taxon>Fungi</taxon>
        <taxon>Fungi incertae sedis</taxon>
        <taxon>Zoopagomycota</taxon>
        <taxon>Kickxellomycotina</taxon>
        <taxon>Kickxellomycetes</taxon>
        <taxon>Kickxellales</taxon>
        <taxon>Kickxellaceae</taxon>
        <taxon>Spiromyces</taxon>
    </lineage>
</organism>
<evidence type="ECO:0000313" key="2">
    <source>
        <dbReference type="Proteomes" id="UP001145114"/>
    </source>
</evidence>
<keyword evidence="2" id="KW-1185">Reference proteome</keyword>
<dbReference type="Proteomes" id="UP001145114">
    <property type="component" value="Unassembled WGS sequence"/>
</dbReference>
<sequence>MDSNNHYSARGKVMPRIYPLNNREWWLYHLKACIRRKPLDAATTAEGGQETHNDLRRTHGLVDLTLMGIGATI</sequence>
<name>A0ACC1H9J3_9FUNG</name>
<evidence type="ECO:0000313" key="1">
    <source>
        <dbReference type="EMBL" id="KAJ1669664.1"/>
    </source>
</evidence>
<reference evidence="1" key="1">
    <citation type="submission" date="2022-06" db="EMBL/GenBank/DDBJ databases">
        <title>Phylogenomic reconstructions and comparative analyses of Kickxellomycotina fungi.</title>
        <authorList>
            <person name="Reynolds N.K."/>
            <person name="Stajich J.E."/>
            <person name="Barry K."/>
            <person name="Grigoriev I.V."/>
            <person name="Crous P."/>
            <person name="Smith M.E."/>
        </authorList>
    </citation>
    <scope>NUCLEOTIDE SEQUENCE</scope>
    <source>
        <strain evidence="1">RSA 2271</strain>
    </source>
</reference>
<feature type="non-terminal residue" evidence="1">
    <location>
        <position position="73"/>
    </location>
</feature>
<dbReference type="EMBL" id="JAMZIH010009760">
    <property type="protein sequence ID" value="KAJ1669664.1"/>
    <property type="molecule type" value="Genomic_DNA"/>
</dbReference>
<accession>A0ACC1H9J3</accession>